<gene>
    <name evidence="5" type="ORF">Ctob_004668</name>
</gene>
<evidence type="ECO:0000256" key="3">
    <source>
        <dbReference type="ARBA" id="ARBA00023242"/>
    </source>
</evidence>
<dbReference type="PANTHER" id="PTHR31499">
    <property type="entry name" value="MYB FAMILY TRANSCRIPTION FACTOR PHL11"/>
    <property type="match status" value="1"/>
</dbReference>
<organism evidence="5 6">
    <name type="scientific">Chrysochromulina tobinii</name>
    <dbReference type="NCBI Taxonomy" id="1460289"/>
    <lineage>
        <taxon>Eukaryota</taxon>
        <taxon>Haptista</taxon>
        <taxon>Haptophyta</taxon>
        <taxon>Prymnesiophyceae</taxon>
        <taxon>Prymnesiales</taxon>
        <taxon>Chrysochromulinaceae</taxon>
        <taxon>Chrysochromulina</taxon>
    </lineage>
</organism>
<evidence type="ECO:0000256" key="1">
    <source>
        <dbReference type="ARBA" id="ARBA00023015"/>
    </source>
</evidence>
<dbReference type="EMBL" id="JWZX01003127">
    <property type="protein sequence ID" value="KOO24086.1"/>
    <property type="molecule type" value="Genomic_DNA"/>
</dbReference>
<keyword evidence="2" id="KW-0804">Transcription</keyword>
<accession>A0A0M0JBX8</accession>
<dbReference type="FunFam" id="1.10.10.60:FF:000007">
    <property type="entry name" value="Two-component response regulator"/>
    <property type="match status" value="1"/>
</dbReference>
<keyword evidence="1" id="KW-0805">Transcription regulation</keyword>
<protein>
    <submittedName>
        <fullName evidence="5">G2-like myb-family transcription factor</fullName>
    </submittedName>
</protein>
<keyword evidence="3" id="KW-0539">Nucleus</keyword>
<sequence length="261" mass="28547">MPKLQALPMERGVSWGGELLPFVMDDGDGLMDPSMLDGAGGGGMDGMAEESSTGKGGGHKARFVWTGELHRRFEAAVNTLGIDQAKPQTISQLMKCEGEGAPTRQNIKSHLQKYRLLMQKRSTGHDPADVAGGSSGASEGATGSAGSVPAVDADVHKELEQHLEKQEMNLRMQMELQTKLHRQLLVQRQLQHQLEHCFPSTGDMACQDRQRYQATVSLKNSLRERLTKHVMVQQEMLQHLDKLVSNEASKHEAADAASAVE</sequence>
<dbReference type="NCBIfam" id="TIGR01557">
    <property type="entry name" value="myb_SHAQKYF"/>
    <property type="match status" value="1"/>
</dbReference>
<keyword evidence="6" id="KW-1185">Reference proteome</keyword>
<dbReference type="PANTHER" id="PTHR31499:SF43">
    <property type="entry name" value="MYB FAMILY TRANSCRIPTION FACTOR APL"/>
    <property type="match status" value="1"/>
</dbReference>
<reference evidence="6" key="1">
    <citation type="journal article" date="2015" name="PLoS Genet.">
        <title>Genome Sequence and Transcriptome Analyses of Chrysochromulina tobin: Metabolic Tools for Enhanced Algal Fitness in the Prominent Order Prymnesiales (Haptophyceae).</title>
        <authorList>
            <person name="Hovde B.T."/>
            <person name="Deodato C.R."/>
            <person name="Hunsperger H.M."/>
            <person name="Ryken S.A."/>
            <person name="Yost W."/>
            <person name="Jha R.K."/>
            <person name="Patterson J."/>
            <person name="Monnat R.J. Jr."/>
            <person name="Barlow S.B."/>
            <person name="Starkenburg S.R."/>
            <person name="Cattolico R.A."/>
        </authorList>
    </citation>
    <scope>NUCLEOTIDE SEQUENCE</scope>
    <source>
        <strain evidence="6">CCMP291</strain>
    </source>
</reference>
<comment type="caution">
    <text evidence="5">The sequence shown here is derived from an EMBL/GenBank/DDBJ whole genome shotgun (WGS) entry which is preliminary data.</text>
</comment>
<dbReference type="GO" id="GO:0003700">
    <property type="term" value="F:DNA-binding transcription factor activity"/>
    <property type="evidence" value="ECO:0007669"/>
    <property type="project" value="InterPro"/>
</dbReference>
<dbReference type="Proteomes" id="UP000037460">
    <property type="component" value="Unassembled WGS sequence"/>
</dbReference>
<evidence type="ECO:0000256" key="4">
    <source>
        <dbReference type="SAM" id="MobiDB-lite"/>
    </source>
</evidence>
<evidence type="ECO:0000256" key="2">
    <source>
        <dbReference type="ARBA" id="ARBA00023163"/>
    </source>
</evidence>
<dbReference type="Gene3D" id="1.10.10.60">
    <property type="entry name" value="Homeodomain-like"/>
    <property type="match status" value="1"/>
</dbReference>
<feature type="region of interest" description="Disordered" evidence="4">
    <location>
        <begin position="123"/>
        <end position="148"/>
    </location>
</feature>
<dbReference type="InterPro" id="IPR046955">
    <property type="entry name" value="PHR1-like"/>
</dbReference>
<evidence type="ECO:0000313" key="5">
    <source>
        <dbReference type="EMBL" id="KOO24086.1"/>
    </source>
</evidence>
<feature type="compositionally biased region" description="Low complexity" evidence="4">
    <location>
        <begin position="136"/>
        <end position="147"/>
    </location>
</feature>
<proteinExistence type="predicted"/>
<dbReference type="AlphaFoldDB" id="A0A0M0JBX8"/>
<dbReference type="GO" id="GO:0003677">
    <property type="term" value="F:DNA binding"/>
    <property type="evidence" value="ECO:0007669"/>
    <property type="project" value="InterPro"/>
</dbReference>
<name>A0A0M0JBX8_9EUKA</name>
<dbReference type="InterPro" id="IPR006447">
    <property type="entry name" value="Myb_dom_plants"/>
</dbReference>
<evidence type="ECO:0000313" key="6">
    <source>
        <dbReference type="Proteomes" id="UP000037460"/>
    </source>
</evidence>
<dbReference type="InterPro" id="IPR009057">
    <property type="entry name" value="Homeodomain-like_sf"/>
</dbReference>
<dbReference type="OrthoDB" id="60033at2759"/>
<dbReference type="SUPFAM" id="SSF46689">
    <property type="entry name" value="Homeodomain-like"/>
    <property type="match status" value="1"/>
</dbReference>